<gene>
    <name evidence="7" type="ORF">COCSUDRAFT_47374</name>
</gene>
<keyword evidence="8" id="KW-1185">Reference proteome</keyword>
<dbReference type="InterPro" id="IPR001179">
    <property type="entry name" value="PPIase_FKBP_dom"/>
</dbReference>
<dbReference type="STRING" id="574566.I0YZ22"/>
<evidence type="ECO:0000256" key="1">
    <source>
        <dbReference type="ARBA" id="ARBA00000971"/>
    </source>
</evidence>
<dbReference type="InterPro" id="IPR046357">
    <property type="entry name" value="PPIase_dom_sf"/>
</dbReference>
<organism evidence="7 8">
    <name type="scientific">Coccomyxa subellipsoidea (strain C-169)</name>
    <name type="common">Green microalga</name>
    <dbReference type="NCBI Taxonomy" id="574566"/>
    <lineage>
        <taxon>Eukaryota</taxon>
        <taxon>Viridiplantae</taxon>
        <taxon>Chlorophyta</taxon>
        <taxon>core chlorophytes</taxon>
        <taxon>Trebouxiophyceae</taxon>
        <taxon>Trebouxiophyceae incertae sedis</taxon>
        <taxon>Coccomyxaceae</taxon>
        <taxon>Coccomyxa</taxon>
        <taxon>Coccomyxa subellipsoidea</taxon>
    </lineage>
</organism>
<sequence>MQISASYSMSSLGMRSRDLCKESFYLSPKKITQRVPFQGTNTRCSAGDSTSEPSRRHILSSGLAVGGGLLLAARGLPAIAVDAGAATQVNKLLCDVECLAKLDSIEAQETKSGLRYKDIIVGKGPSPPTGYQACSVTPVTAHYVAMTPNGRVFDSSLDRGFPYDIRVGAGQIVAGLDEGIATMKVGGLRRLYIPGNLSFPKGLASGPGRPRVPPASPVVFDVQLLYIPGLDSDEE</sequence>
<dbReference type="Proteomes" id="UP000007264">
    <property type="component" value="Unassembled WGS sequence"/>
</dbReference>
<dbReference type="EC" id="5.2.1.8" evidence="2"/>
<name>I0YZ22_COCSC</name>
<dbReference type="PANTHER" id="PTHR43811:SF17">
    <property type="entry name" value="PEPTIDYL-PROLYL CIS-TRANS ISOMERASE FKBP16-3, CHLOROPLASTIC"/>
    <property type="match status" value="1"/>
</dbReference>
<dbReference type="GeneID" id="17041633"/>
<dbReference type="PANTHER" id="PTHR43811">
    <property type="entry name" value="FKBP-TYPE PEPTIDYL-PROLYL CIS-TRANS ISOMERASE FKPA"/>
    <property type="match status" value="1"/>
</dbReference>
<evidence type="ECO:0000256" key="3">
    <source>
        <dbReference type="ARBA" id="ARBA00023110"/>
    </source>
</evidence>
<dbReference type="KEGG" id="csl:COCSUDRAFT_47374"/>
<dbReference type="GO" id="GO:0003755">
    <property type="term" value="F:peptidyl-prolyl cis-trans isomerase activity"/>
    <property type="evidence" value="ECO:0007669"/>
    <property type="project" value="UniProtKB-KW"/>
</dbReference>
<evidence type="ECO:0000256" key="4">
    <source>
        <dbReference type="ARBA" id="ARBA00023235"/>
    </source>
</evidence>
<dbReference type="Pfam" id="PF00254">
    <property type="entry name" value="FKBP_C"/>
    <property type="match status" value="1"/>
</dbReference>
<feature type="domain" description="PPIase FKBP-type" evidence="6">
    <location>
        <begin position="139"/>
        <end position="225"/>
    </location>
</feature>
<reference evidence="7 8" key="1">
    <citation type="journal article" date="2012" name="Genome Biol.">
        <title>The genome of the polar eukaryotic microalga coccomyxa subellipsoidea reveals traits of cold adaptation.</title>
        <authorList>
            <person name="Blanc G."/>
            <person name="Agarkova I."/>
            <person name="Grimwood J."/>
            <person name="Kuo A."/>
            <person name="Brueggeman A."/>
            <person name="Dunigan D."/>
            <person name="Gurnon J."/>
            <person name="Ladunga I."/>
            <person name="Lindquist E."/>
            <person name="Lucas S."/>
            <person name="Pangilinan J."/>
            <person name="Proschold T."/>
            <person name="Salamov A."/>
            <person name="Schmutz J."/>
            <person name="Weeks D."/>
            <person name="Yamada T."/>
            <person name="Claverie J.M."/>
            <person name="Grigoriev I."/>
            <person name="Van Etten J."/>
            <person name="Lomsadze A."/>
            <person name="Borodovsky M."/>
        </authorList>
    </citation>
    <scope>NUCLEOTIDE SEQUENCE [LARGE SCALE GENOMIC DNA]</scope>
    <source>
        <strain evidence="7 8">C-169</strain>
    </source>
</reference>
<dbReference type="OrthoDB" id="77911at2759"/>
<dbReference type="EMBL" id="AGSI01000007">
    <property type="protein sequence ID" value="EIE23641.1"/>
    <property type="molecule type" value="Genomic_DNA"/>
</dbReference>
<dbReference type="eggNOG" id="KOG0552">
    <property type="taxonomic scope" value="Eukaryota"/>
</dbReference>
<dbReference type="RefSeq" id="XP_005648185.1">
    <property type="nucleotide sequence ID" value="XM_005648128.1"/>
</dbReference>
<dbReference type="Gene3D" id="3.10.50.40">
    <property type="match status" value="1"/>
</dbReference>
<keyword evidence="4" id="KW-0413">Isomerase</keyword>
<evidence type="ECO:0000313" key="8">
    <source>
        <dbReference type="Proteomes" id="UP000007264"/>
    </source>
</evidence>
<comment type="catalytic activity">
    <reaction evidence="1">
        <text>[protein]-peptidylproline (omega=180) = [protein]-peptidylproline (omega=0)</text>
        <dbReference type="Rhea" id="RHEA:16237"/>
        <dbReference type="Rhea" id="RHEA-COMP:10747"/>
        <dbReference type="Rhea" id="RHEA-COMP:10748"/>
        <dbReference type="ChEBI" id="CHEBI:83833"/>
        <dbReference type="ChEBI" id="CHEBI:83834"/>
        <dbReference type="EC" id="5.2.1.8"/>
    </reaction>
</comment>
<evidence type="ECO:0000313" key="7">
    <source>
        <dbReference type="EMBL" id="EIE23641.1"/>
    </source>
</evidence>
<dbReference type="SUPFAM" id="SSF54534">
    <property type="entry name" value="FKBP-like"/>
    <property type="match status" value="1"/>
</dbReference>
<protein>
    <recommendedName>
        <fullName evidence="2">peptidylprolyl isomerase</fullName>
        <ecNumber evidence="2">5.2.1.8</ecNumber>
    </recommendedName>
    <alternativeName>
        <fullName evidence="5">Rotamase</fullName>
    </alternativeName>
</protein>
<evidence type="ECO:0000256" key="5">
    <source>
        <dbReference type="ARBA" id="ARBA00029569"/>
    </source>
</evidence>
<proteinExistence type="predicted"/>
<dbReference type="AlphaFoldDB" id="I0YZ22"/>
<keyword evidence="3" id="KW-0697">Rotamase</keyword>
<accession>I0YZ22</accession>
<evidence type="ECO:0000259" key="6">
    <source>
        <dbReference type="Pfam" id="PF00254"/>
    </source>
</evidence>
<evidence type="ECO:0000256" key="2">
    <source>
        <dbReference type="ARBA" id="ARBA00013194"/>
    </source>
</evidence>
<comment type="caution">
    <text evidence="7">The sequence shown here is derived from an EMBL/GenBank/DDBJ whole genome shotgun (WGS) entry which is preliminary data.</text>
</comment>